<name>N1R1L8_AEGTA</name>
<dbReference type="Gene3D" id="1.20.1250.20">
    <property type="entry name" value="MFS general substrate transporter like domains"/>
    <property type="match status" value="1"/>
</dbReference>
<proteinExistence type="predicted"/>
<reference evidence="2" key="1">
    <citation type="submission" date="2015-06" db="UniProtKB">
        <authorList>
            <consortium name="EnsemblPlants"/>
        </authorList>
    </citation>
    <scope>IDENTIFICATION</scope>
</reference>
<dbReference type="InterPro" id="IPR036259">
    <property type="entry name" value="MFS_trans_sf"/>
</dbReference>
<evidence type="ECO:0000313" key="2">
    <source>
        <dbReference type="EnsemblPlants" id="EMT20089"/>
    </source>
</evidence>
<organism evidence="2">
    <name type="scientific">Aegilops tauschii</name>
    <name type="common">Tausch's goatgrass</name>
    <name type="synonym">Aegilops squarrosa</name>
    <dbReference type="NCBI Taxonomy" id="37682"/>
    <lineage>
        <taxon>Eukaryota</taxon>
        <taxon>Viridiplantae</taxon>
        <taxon>Streptophyta</taxon>
        <taxon>Embryophyta</taxon>
        <taxon>Tracheophyta</taxon>
        <taxon>Spermatophyta</taxon>
        <taxon>Magnoliopsida</taxon>
        <taxon>Liliopsida</taxon>
        <taxon>Poales</taxon>
        <taxon>Poaceae</taxon>
        <taxon>BOP clade</taxon>
        <taxon>Pooideae</taxon>
        <taxon>Triticodae</taxon>
        <taxon>Triticeae</taxon>
        <taxon>Triticinae</taxon>
        <taxon>Aegilops</taxon>
    </lineage>
</organism>
<evidence type="ECO:0008006" key="3">
    <source>
        <dbReference type="Google" id="ProtNLM"/>
    </source>
</evidence>
<dbReference type="EnsemblPlants" id="EMT20089">
    <property type="protein sequence ID" value="EMT20089"/>
    <property type="gene ID" value="F775_03013"/>
</dbReference>
<evidence type="ECO:0000256" key="1">
    <source>
        <dbReference type="SAM" id="MobiDB-lite"/>
    </source>
</evidence>
<accession>N1R1L8</accession>
<sequence>MAATSGRQRLREREAERHKRARGESVVGLCVDSFMTIQSQSGLTDASNRAVNDRRRHHIRRARVHDRLRPFPPLQPCTRGKRVVGGLHVVHRADARGGPGGGDLLLADEDAGDCQPFSLAEQKRTTRKVGGIIPHLVDGGVSILQYANDTIIFMEHDLGKARNIKFVLCLFEQLFGLQINFNKTPWFVHDVSVPAGDGHQIQIPQEPHPHPLRCPVGAHVLLCKLGAQQHHLRYARELFPTRVQSTCHAISAASRKTGTVAAAYGVQSLILKGGVKYMKQALSVTNMLGLFFTFLDRP</sequence>
<feature type="region of interest" description="Disordered" evidence="1">
    <location>
        <begin position="1"/>
        <end position="22"/>
    </location>
</feature>
<protein>
    <recommendedName>
        <fullName evidence="3">Reverse transcriptase domain-containing protein</fullName>
    </recommendedName>
</protein>
<dbReference type="AlphaFoldDB" id="N1R1L8"/>